<reference evidence="3 4" key="1">
    <citation type="journal article" date="2007" name="Proc. Natl. Acad. Sci. U.S.A.">
        <title>The genome of Syntrophus aciditrophicus: life at the thermodynamic limit of microbial growth.</title>
        <authorList>
            <person name="McInerney M.J."/>
            <person name="Rohlin L."/>
            <person name="Mouttaki H."/>
            <person name="Kim U."/>
            <person name="Krupp R.S."/>
            <person name="Rios-Hernandez L."/>
            <person name="Sieber J."/>
            <person name="Struchtemeyer C.G."/>
            <person name="Bhattacharyya A."/>
            <person name="Campbell J.W."/>
            <person name="Gunsalus R.P."/>
        </authorList>
    </citation>
    <scope>NUCLEOTIDE SEQUENCE [LARGE SCALE GENOMIC DNA]</scope>
    <source>
        <strain evidence="3 4">SB</strain>
    </source>
</reference>
<evidence type="ECO:0000259" key="2">
    <source>
        <dbReference type="Pfam" id="PF08937"/>
    </source>
</evidence>
<dbReference type="KEGG" id="sat:SYN_02750"/>
<dbReference type="InParanoid" id="Q2LRS2"/>
<dbReference type="eggNOG" id="ENOG5030DRP">
    <property type="taxonomic scope" value="Bacteria"/>
</dbReference>
<dbReference type="HOGENOM" id="CLU_115337_0_0_7"/>
<dbReference type="InterPro" id="IPR035897">
    <property type="entry name" value="Toll_tir_struct_dom_sf"/>
</dbReference>
<dbReference type="STRING" id="56780.SYN_02750"/>
<name>Q2LRS2_SYNAS</name>
<dbReference type="Proteomes" id="UP000001933">
    <property type="component" value="Chromosome"/>
</dbReference>
<dbReference type="Gene3D" id="3.40.50.10140">
    <property type="entry name" value="Toll/interleukin-1 receptor homology (TIR) domain"/>
    <property type="match status" value="1"/>
</dbReference>
<keyword evidence="4" id="KW-1185">Reference proteome</keyword>
<dbReference type="Pfam" id="PF08937">
    <property type="entry name" value="ThsB_TIR"/>
    <property type="match status" value="1"/>
</dbReference>
<evidence type="ECO:0000256" key="1">
    <source>
        <dbReference type="SAM" id="MobiDB-lite"/>
    </source>
</evidence>
<protein>
    <submittedName>
        <fullName evidence="3">Hypothetical cytosolic protein</fullName>
    </submittedName>
</protein>
<feature type="region of interest" description="Disordered" evidence="1">
    <location>
        <begin position="165"/>
        <end position="185"/>
    </location>
</feature>
<dbReference type="InterPro" id="IPR036490">
    <property type="entry name" value="ThsB_TIR-like_sf"/>
</dbReference>
<evidence type="ECO:0000313" key="4">
    <source>
        <dbReference type="Proteomes" id="UP000001933"/>
    </source>
</evidence>
<evidence type="ECO:0000313" key="3">
    <source>
        <dbReference type="EMBL" id="ABC76783.1"/>
    </source>
</evidence>
<dbReference type="EMBL" id="CP000252">
    <property type="protein sequence ID" value="ABC76783.1"/>
    <property type="molecule type" value="Genomic_DNA"/>
</dbReference>
<proteinExistence type="predicted"/>
<dbReference type="AlphaFoldDB" id="Q2LRS2"/>
<gene>
    <name evidence="3" type="ORF">SYN_02750</name>
</gene>
<organism evidence="3 4">
    <name type="scientific">Syntrophus aciditrophicus (strain SB)</name>
    <dbReference type="NCBI Taxonomy" id="56780"/>
    <lineage>
        <taxon>Bacteria</taxon>
        <taxon>Pseudomonadati</taxon>
        <taxon>Thermodesulfobacteriota</taxon>
        <taxon>Syntrophia</taxon>
        <taxon>Syntrophales</taxon>
        <taxon>Syntrophaceae</taxon>
        <taxon>Syntrophus</taxon>
    </lineage>
</organism>
<dbReference type="SUPFAM" id="SSF52206">
    <property type="entry name" value="Hypothetical protein MTH538"/>
    <property type="match status" value="1"/>
</dbReference>
<sequence>MNSFGDYGFGQHPLGIRPLMAVKHRVFVSYHHNGDQAYYDKFTKLFANGYEIITDTSIERQIGSDSVTYQQQVIREQHITGSSITIVLCGAETWKRRWIDWEIHMTLNKEHALLGIALPTATRNSAGQIIVPDRLHANIISGFAHWIEWTEDPLTLRTAIDASKDKARQTRNISNSAPRMERSRP</sequence>
<feature type="domain" description="Thoeris protein ThsB TIR-like" evidence="2">
    <location>
        <begin position="27"/>
        <end position="122"/>
    </location>
</feature>
<accession>Q2LRS2</accession>
<dbReference type="InterPro" id="IPR015032">
    <property type="entry name" value="ThsB__TIR-like_domain"/>
</dbReference>
<dbReference type="RefSeq" id="WP_011416816.1">
    <property type="nucleotide sequence ID" value="NC_007759.1"/>
</dbReference>